<protein>
    <recommendedName>
        <fullName evidence="4">Peptidase M3A/M3B catalytic domain-containing protein</fullName>
    </recommendedName>
</protein>
<accession>A0A1W9S131</accession>
<proteinExistence type="predicted"/>
<dbReference type="AlphaFoldDB" id="A0A1W9S131"/>
<organism evidence="2 3">
    <name type="scientific">Candidatus Coatesbacteria bacterium 4484_99</name>
    <dbReference type="NCBI Taxonomy" id="1970774"/>
    <lineage>
        <taxon>Bacteria</taxon>
        <taxon>Candidatus Coatesiibacteriota</taxon>
    </lineage>
</organism>
<feature type="signal peptide" evidence="1">
    <location>
        <begin position="1"/>
        <end position="21"/>
    </location>
</feature>
<keyword evidence="1" id="KW-0732">Signal</keyword>
<dbReference type="EMBL" id="NATQ01000065">
    <property type="protein sequence ID" value="OQX90352.1"/>
    <property type="molecule type" value="Genomic_DNA"/>
</dbReference>
<feature type="chain" id="PRO_5013253025" description="Peptidase M3A/M3B catalytic domain-containing protein" evidence="1">
    <location>
        <begin position="22"/>
        <end position="532"/>
    </location>
</feature>
<reference evidence="3" key="1">
    <citation type="submission" date="2017-03" db="EMBL/GenBank/DDBJ databases">
        <title>Novel pathways for hydrocarbon cycling and metabolic interdependencies in hydrothermal sediment communities.</title>
        <authorList>
            <person name="Dombrowski N."/>
            <person name="Seitz K."/>
            <person name="Teske A."/>
            <person name="Baker B."/>
        </authorList>
    </citation>
    <scope>NUCLEOTIDE SEQUENCE [LARGE SCALE GENOMIC DNA]</scope>
</reference>
<evidence type="ECO:0008006" key="4">
    <source>
        <dbReference type="Google" id="ProtNLM"/>
    </source>
</evidence>
<dbReference type="SUPFAM" id="SSF55486">
    <property type="entry name" value="Metalloproteases ('zincins'), catalytic domain"/>
    <property type="match status" value="1"/>
</dbReference>
<evidence type="ECO:0000256" key="1">
    <source>
        <dbReference type="SAM" id="SignalP"/>
    </source>
</evidence>
<evidence type="ECO:0000313" key="3">
    <source>
        <dbReference type="Proteomes" id="UP000192611"/>
    </source>
</evidence>
<dbReference type="Gene3D" id="1.10.1370.30">
    <property type="match status" value="1"/>
</dbReference>
<sequence>MKVFKVFFLTLTLLTSSISLSQQLEGENNTYTIEELRNIFQEFNEQVSLTYYRNDAYGEEIDTTRFTDEYNYILTDRTLLNSLWEGYMKESDPELKESYLRFYKELSTDIIWQNLRAYLDELYNLEASLEVYLDDTVIAYRDVGTEIYLSDDRNYRRELYEAIRPATLKYINPLLRTIVDEQRKLCRELGFADYDDYWQNVHSLNFDEFSHITEQLLFETNTLFREMLEERVGETLKDLKIEYIKPYDRSQLFRIRGYDELFTKEKMLPTMKNFLLGLGINLENQKNIDIDFSDIPEKGARASTYIIRVPSDIRVLGKPSAGIDDYAALFHEMGHAQHYANTKEPRYEFHLLGDGGLSECYAFLFEEMLMDPLFLTEEIGVSNAMAKQIVRRNLFSYLYSLRYYISLFNYERGLHQGVEDPVELYRELMETNLLLPRTREDAELDYLSANEDFYSVYYLEAWFASVMLRRYLEDNYGRRWYKNKKAGEFLMDLWATGERYSTRELIHKLGYNDFEVEPVINYIEQRYQFSAE</sequence>
<dbReference type="Proteomes" id="UP000192611">
    <property type="component" value="Unassembled WGS sequence"/>
</dbReference>
<gene>
    <name evidence="2" type="ORF">B6D57_03585</name>
</gene>
<comment type="caution">
    <text evidence="2">The sequence shown here is derived from an EMBL/GenBank/DDBJ whole genome shotgun (WGS) entry which is preliminary data.</text>
</comment>
<evidence type="ECO:0000313" key="2">
    <source>
        <dbReference type="EMBL" id="OQX90352.1"/>
    </source>
</evidence>
<name>A0A1W9S131_9BACT</name>